<dbReference type="GeneID" id="87874738"/>
<dbReference type="InterPro" id="IPR013087">
    <property type="entry name" value="Znf_C2H2_type"/>
</dbReference>
<dbReference type="EMBL" id="JAULSX010000004">
    <property type="protein sequence ID" value="KAK3492031.1"/>
    <property type="molecule type" value="Genomic_DNA"/>
</dbReference>
<dbReference type="Pfam" id="PF00096">
    <property type="entry name" value="zf-C2H2"/>
    <property type="match status" value="1"/>
</dbReference>
<dbReference type="GO" id="GO:0008270">
    <property type="term" value="F:zinc ion binding"/>
    <property type="evidence" value="ECO:0007669"/>
    <property type="project" value="UniProtKB-KW"/>
</dbReference>
<dbReference type="RefSeq" id="XP_062692489.1">
    <property type="nucleotide sequence ID" value="XM_062837116.1"/>
</dbReference>
<evidence type="ECO:0000256" key="1">
    <source>
        <dbReference type="PROSITE-ProRule" id="PRU00042"/>
    </source>
</evidence>
<keyword evidence="1" id="KW-0863">Zinc-finger</keyword>
<dbReference type="PROSITE" id="PS00028">
    <property type="entry name" value="ZINC_FINGER_C2H2_1"/>
    <property type="match status" value="1"/>
</dbReference>
<keyword evidence="4" id="KW-1185">Reference proteome</keyword>
<proteinExistence type="predicted"/>
<dbReference type="AlphaFoldDB" id="A0AAJ0I7B9"/>
<keyword evidence="1" id="KW-0862">Zinc</keyword>
<sequence>MDFSEHLQGFFPLHFPVNANDMTFIDNEADQALWNGLDQEQAPDPLVCLCPEVPGHADGALNNACQLALAGPSTENNMGVAGHSLDQAPGVIPDHLNYPERNKALGLASAEPAASLTPNPKPFTCDHCGSISAKTPRDFKRHLATKKHLKNAIRNGPGEIELESSPNRGTEFRCPVAPCNKTFPRKDNLWRHIAKMHGISDEDE</sequence>
<dbReference type="Gene3D" id="3.30.160.60">
    <property type="entry name" value="Classic Zinc Finger"/>
    <property type="match status" value="1"/>
</dbReference>
<accession>A0AAJ0I7B9</accession>
<dbReference type="SMART" id="SM00355">
    <property type="entry name" value="ZnF_C2H2"/>
    <property type="match status" value="2"/>
</dbReference>
<evidence type="ECO:0000313" key="4">
    <source>
        <dbReference type="Proteomes" id="UP001285908"/>
    </source>
</evidence>
<keyword evidence="1" id="KW-0479">Metal-binding</keyword>
<dbReference type="Proteomes" id="UP001285908">
    <property type="component" value="Unassembled WGS sequence"/>
</dbReference>
<name>A0AAJ0I7B9_9PEZI</name>
<gene>
    <name evidence="3" type="ORF">B0T23DRAFT_378879</name>
</gene>
<protein>
    <recommendedName>
        <fullName evidence="2">C2H2-type domain-containing protein</fullName>
    </recommendedName>
</protein>
<feature type="domain" description="C2H2-type" evidence="2">
    <location>
        <begin position="172"/>
        <end position="197"/>
    </location>
</feature>
<comment type="caution">
    <text evidence="3">The sequence shown here is derived from an EMBL/GenBank/DDBJ whole genome shotgun (WGS) entry which is preliminary data.</text>
</comment>
<organism evidence="3 4">
    <name type="scientific">Neurospora hispaniola</name>
    <dbReference type="NCBI Taxonomy" id="588809"/>
    <lineage>
        <taxon>Eukaryota</taxon>
        <taxon>Fungi</taxon>
        <taxon>Dikarya</taxon>
        <taxon>Ascomycota</taxon>
        <taxon>Pezizomycotina</taxon>
        <taxon>Sordariomycetes</taxon>
        <taxon>Sordariomycetidae</taxon>
        <taxon>Sordariales</taxon>
        <taxon>Sordariaceae</taxon>
        <taxon>Neurospora</taxon>
    </lineage>
</organism>
<reference evidence="3 4" key="1">
    <citation type="journal article" date="2023" name="Mol. Phylogenet. Evol.">
        <title>Genome-scale phylogeny and comparative genomics of the fungal order Sordariales.</title>
        <authorList>
            <person name="Hensen N."/>
            <person name="Bonometti L."/>
            <person name="Westerberg I."/>
            <person name="Brannstrom I.O."/>
            <person name="Guillou S."/>
            <person name="Cros-Aarteil S."/>
            <person name="Calhoun S."/>
            <person name="Haridas S."/>
            <person name="Kuo A."/>
            <person name="Mondo S."/>
            <person name="Pangilinan J."/>
            <person name="Riley R."/>
            <person name="LaButti K."/>
            <person name="Andreopoulos B."/>
            <person name="Lipzen A."/>
            <person name="Chen C."/>
            <person name="Yan M."/>
            <person name="Daum C."/>
            <person name="Ng V."/>
            <person name="Clum A."/>
            <person name="Steindorff A."/>
            <person name="Ohm R.A."/>
            <person name="Martin F."/>
            <person name="Silar P."/>
            <person name="Natvig D.O."/>
            <person name="Lalanne C."/>
            <person name="Gautier V."/>
            <person name="Ament-Velasquez S.L."/>
            <person name="Kruys A."/>
            <person name="Hutchinson M.I."/>
            <person name="Powell A.J."/>
            <person name="Barry K."/>
            <person name="Miller A.N."/>
            <person name="Grigoriev I.V."/>
            <person name="Debuchy R."/>
            <person name="Gladieux P."/>
            <person name="Hiltunen Thoren M."/>
            <person name="Johannesson H."/>
        </authorList>
    </citation>
    <scope>NUCLEOTIDE SEQUENCE [LARGE SCALE GENOMIC DNA]</scope>
    <source>
        <strain evidence="3 4">FGSC 10403</strain>
    </source>
</reference>
<evidence type="ECO:0000259" key="2">
    <source>
        <dbReference type="PROSITE" id="PS50157"/>
    </source>
</evidence>
<evidence type="ECO:0000313" key="3">
    <source>
        <dbReference type="EMBL" id="KAK3492031.1"/>
    </source>
</evidence>
<dbReference type="PROSITE" id="PS50157">
    <property type="entry name" value="ZINC_FINGER_C2H2_2"/>
    <property type="match status" value="1"/>
</dbReference>